<dbReference type="EMBL" id="JALLPB020000060">
    <property type="protein sequence ID" value="KAL3822603.1"/>
    <property type="molecule type" value="Genomic_DNA"/>
</dbReference>
<dbReference type="PANTHER" id="PTHR17630:SF44">
    <property type="entry name" value="PROTEIN AIM2"/>
    <property type="match status" value="1"/>
</dbReference>
<dbReference type="InterPro" id="IPR036361">
    <property type="entry name" value="SAP_dom_sf"/>
</dbReference>
<evidence type="ECO:0000259" key="2">
    <source>
        <dbReference type="PROSITE" id="PS50800"/>
    </source>
</evidence>
<reference evidence="3 4" key="1">
    <citation type="submission" date="2024-10" db="EMBL/GenBank/DDBJ databases">
        <title>Updated reference genomes for cyclostephanoid diatoms.</title>
        <authorList>
            <person name="Roberts W.R."/>
            <person name="Alverson A.J."/>
        </authorList>
    </citation>
    <scope>NUCLEOTIDE SEQUENCE [LARGE SCALE GENOMIC DNA]</scope>
    <source>
        <strain evidence="3 4">AJA228-03</strain>
    </source>
</reference>
<feature type="region of interest" description="Disordered" evidence="1">
    <location>
        <begin position="344"/>
        <end position="369"/>
    </location>
</feature>
<keyword evidence="4" id="KW-1185">Reference proteome</keyword>
<name>A0ABD3SDZ0_9STRA</name>
<dbReference type="Proteomes" id="UP001530377">
    <property type="component" value="Unassembled WGS sequence"/>
</dbReference>
<proteinExistence type="predicted"/>
<dbReference type="SUPFAM" id="SSF53474">
    <property type="entry name" value="alpha/beta-Hydrolases"/>
    <property type="match status" value="1"/>
</dbReference>
<dbReference type="PROSITE" id="PS50800">
    <property type="entry name" value="SAP"/>
    <property type="match status" value="1"/>
</dbReference>
<feature type="domain" description="SAP" evidence="2">
    <location>
        <begin position="141"/>
        <end position="175"/>
    </location>
</feature>
<dbReference type="InterPro" id="IPR029058">
    <property type="entry name" value="AB_hydrolase_fold"/>
</dbReference>
<dbReference type="InterPro" id="IPR003034">
    <property type="entry name" value="SAP_dom"/>
</dbReference>
<dbReference type="Gene3D" id="3.40.50.1820">
    <property type="entry name" value="alpha/beta hydrolase"/>
    <property type="match status" value="1"/>
</dbReference>
<evidence type="ECO:0000256" key="1">
    <source>
        <dbReference type="SAM" id="MobiDB-lite"/>
    </source>
</evidence>
<feature type="region of interest" description="Disordered" evidence="1">
    <location>
        <begin position="83"/>
        <end position="111"/>
    </location>
</feature>
<accession>A0ABD3SDZ0</accession>
<feature type="region of interest" description="Disordered" evidence="1">
    <location>
        <begin position="384"/>
        <end position="413"/>
    </location>
</feature>
<comment type="caution">
    <text evidence="3">The sequence shown here is derived from an EMBL/GenBank/DDBJ whole genome shotgun (WGS) entry which is preliminary data.</text>
</comment>
<feature type="compositionally biased region" description="Basic and acidic residues" evidence="1">
    <location>
        <begin position="384"/>
        <end position="393"/>
    </location>
</feature>
<protein>
    <recommendedName>
        <fullName evidence="2">SAP domain-containing protein</fullName>
    </recommendedName>
</protein>
<feature type="region of interest" description="Disordered" evidence="1">
    <location>
        <begin position="178"/>
        <end position="234"/>
    </location>
</feature>
<dbReference type="PANTHER" id="PTHR17630">
    <property type="entry name" value="DIENELACTONE HYDROLASE"/>
    <property type="match status" value="1"/>
</dbReference>
<feature type="compositionally biased region" description="Basic and acidic residues" evidence="1">
    <location>
        <begin position="187"/>
        <end position="204"/>
    </location>
</feature>
<evidence type="ECO:0000313" key="4">
    <source>
        <dbReference type="Proteomes" id="UP001530377"/>
    </source>
</evidence>
<feature type="compositionally biased region" description="Polar residues" evidence="1">
    <location>
        <begin position="349"/>
        <end position="362"/>
    </location>
</feature>
<dbReference type="Pfam" id="PF01738">
    <property type="entry name" value="DLH"/>
    <property type="match status" value="1"/>
</dbReference>
<feature type="compositionally biased region" description="Acidic residues" evidence="1">
    <location>
        <begin position="100"/>
        <end position="111"/>
    </location>
</feature>
<evidence type="ECO:0000313" key="3">
    <source>
        <dbReference type="EMBL" id="KAL3822603.1"/>
    </source>
</evidence>
<dbReference type="SUPFAM" id="SSF68906">
    <property type="entry name" value="SAP domain"/>
    <property type="match status" value="1"/>
</dbReference>
<organism evidence="3 4">
    <name type="scientific">Cyclostephanos tholiformis</name>
    <dbReference type="NCBI Taxonomy" id="382380"/>
    <lineage>
        <taxon>Eukaryota</taxon>
        <taxon>Sar</taxon>
        <taxon>Stramenopiles</taxon>
        <taxon>Ochrophyta</taxon>
        <taxon>Bacillariophyta</taxon>
        <taxon>Coscinodiscophyceae</taxon>
        <taxon>Thalassiosirophycidae</taxon>
        <taxon>Stephanodiscales</taxon>
        <taxon>Stephanodiscaceae</taxon>
        <taxon>Cyclostephanos</taxon>
    </lineage>
</organism>
<dbReference type="AlphaFoldDB" id="A0ABD3SDZ0"/>
<sequence length="735" mass="81767">MISCKKKQYVAILLATMAPNIVAFTLRDHQFPLSSSSYSSSSSTRVGGLAYIPSSSRSSSSHDTTNENITFRVKSRSMNFFMAPAGGGNDDDNDRRYEGETYDGDDDDDDDVETMEVLPPPPTIDGFLLEDEMDSLTRDELLPMTIAQLKQQLRLRGKKVTGNKSQLIERLLTKNTTMNASSLRTGGRSDDSMRPGYTKYDKSIASRRNNAADSRDKNKQSTKMGAVDDSQRVTEAKRRGADIVDVTDFIDAEEVGKSFRSNGQANANPILDVDIEDSAVEGGSETSALSSEVWGDDARIVDDYEGRSIVVDGLSRTIIEYKGSSNTVVQAYVVGSRDSLKSFLRGGQHASTPAKSSDTETASRGYPSIEEEVYAIQRKREMESKRGLIRPDEADGEEDATDPGTTYGSIERDYGDWGVYTPTGAQLSSAEVQGVLLLSDVYGPFTENTQALADKIAFECQPVVVLAPDLFRGNPWSTDTHLDEVGVERNRDGKTYEEWRDMHPDRRIDVDIRAAAAVLRERYAVSCIAVWGTCFGGGRALEAAAGWYVGGPSSYYEDAFGDRPPPPHVDPVAAVVWYPTRYDARKLFGQANEGFQEGKEDVDRFLGENFGSIEPLSVGDERWSRSTLEMQAYSQKERRDVRSELEEAIANYEDVDIDLRRMSQSVSPLHDGPGIEKIEEIEDDRERIRQQILDKYNISEDDDEETFERKFEQAREDGALNALLLDAYMDGDAYW</sequence>
<dbReference type="InterPro" id="IPR002925">
    <property type="entry name" value="Dienelactn_hydro"/>
</dbReference>
<dbReference type="Gene3D" id="1.10.720.30">
    <property type="entry name" value="SAP domain"/>
    <property type="match status" value="1"/>
</dbReference>
<gene>
    <name evidence="3" type="ORF">ACHAXA_006388</name>
</gene>
<dbReference type="Pfam" id="PF02037">
    <property type="entry name" value="SAP"/>
    <property type="match status" value="1"/>
</dbReference>